<dbReference type="InterPro" id="IPR035892">
    <property type="entry name" value="C2_domain_sf"/>
</dbReference>
<dbReference type="InterPro" id="IPR000008">
    <property type="entry name" value="C2_dom"/>
</dbReference>
<dbReference type="PROSITE" id="PS50004">
    <property type="entry name" value="C2"/>
    <property type="match status" value="4"/>
</dbReference>
<dbReference type="GO" id="GO:0061025">
    <property type="term" value="P:membrane fusion"/>
    <property type="evidence" value="ECO:0007669"/>
    <property type="project" value="TreeGrafter"/>
</dbReference>
<dbReference type="SMART" id="SM00693">
    <property type="entry name" value="DysFN"/>
    <property type="match status" value="2"/>
</dbReference>
<evidence type="ECO:0000313" key="9">
    <source>
        <dbReference type="Proteomes" id="UP000694521"/>
    </source>
</evidence>
<keyword evidence="5" id="KW-0472">Membrane</keyword>
<feature type="region of interest" description="Disordered" evidence="6">
    <location>
        <begin position="40"/>
        <end position="72"/>
    </location>
</feature>
<dbReference type="SMART" id="SM01202">
    <property type="entry name" value="FerI"/>
    <property type="match status" value="1"/>
</dbReference>
<feature type="compositionally biased region" description="Low complexity" evidence="6">
    <location>
        <begin position="46"/>
        <end position="58"/>
    </location>
</feature>
<organism evidence="8 9">
    <name type="scientific">Anser cygnoides</name>
    <name type="common">Swan goose</name>
    <dbReference type="NCBI Taxonomy" id="8845"/>
    <lineage>
        <taxon>Eukaryota</taxon>
        <taxon>Metazoa</taxon>
        <taxon>Chordata</taxon>
        <taxon>Craniata</taxon>
        <taxon>Vertebrata</taxon>
        <taxon>Euteleostomi</taxon>
        <taxon>Archelosauria</taxon>
        <taxon>Archosauria</taxon>
        <taxon>Dinosauria</taxon>
        <taxon>Saurischia</taxon>
        <taxon>Theropoda</taxon>
        <taxon>Coelurosauria</taxon>
        <taxon>Aves</taxon>
        <taxon>Neognathae</taxon>
        <taxon>Galloanserae</taxon>
        <taxon>Anseriformes</taxon>
        <taxon>Anatidae</taxon>
        <taxon>Anserinae</taxon>
        <taxon>Anser</taxon>
    </lineage>
</organism>
<evidence type="ECO:0000259" key="7">
    <source>
        <dbReference type="PROSITE" id="PS50004"/>
    </source>
</evidence>
<accession>A0A8B9EPX6</accession>
<reference evidence="8" key="2">
    <citation type="submission" date="2025-09" db="UniProtKB">
        <authorList>
            <consortium name="Ensembl"/>
        </authorList>
    </citation>
    <scope>IDENTIFICATION</scope>
</reference>
<keyword evidence="4" id="KW-1133">Transmembrane helix</keyword>
<sequence length="1344" mass="145727">MGWRWPSSWDGVASVIVTGRDGIEHPRVMGWCQPHVGTACGDRDSATSTSPTQAAATVPPVPPPGVPRSTRVVPAERNPTWNETLVWPLGARPLRPSASLALRLRHWGQPAPQGELGATTVPLGRLAEEPGLPLALSHLPLLDPRGRPTGATVTVRCSYIPPGQVAAGDTAPHQQGRVAPCLSPPCLSPAVGTAVGVPPGPPHHHAKPVMERKEDFQVRVRVIEGHQLQGNDIKPVVTVLIGEHRFRTRIRAGNNPYYNEVFSQHFHLTPVQLAAVPIHVQVLNSRAIRAEATIGAFKLDVSTVYNAPGRRLSWKWLSLQHPRRPEAGSCGYLRVSLAVLRAGEPVAEPEEPAGSEEVEANLLQPSPLTPCVATLQLRVYRAEDLPQEEPTRPYLPAVLPAGGKRGFVAAAVRASFAGRTLCTRVMPPDANPAWNEVLFFPLRLPPVCDAIELAIVSGSRAKVLGTATLHLSQISSAGAELQGGVSGFLPCFGPSFLPFYGPRPDPARRPSTPSDTRVAYRGRVLLELSTHTGSPDGRQQDTIAPEDVARVQRLLPRRRRFGLCGVFYSATMLAPAPELLRFELSIGNYGDTGDPTCRPAASATPHGHPLFDGNRYHYLPWYDAKPVVAVTSIWEDAGYRWDATNLLQNMAQRLEGNVAALRDAGTATCGDAGRRLLRELARDCRVALPVLEAQLPKTPLDTELRAARLHLLRLMAAAATAGPPRGGWAALLPEAEAWLGRVAALAAEASGHIHAQLRVRLWLGRVAESRDLPRCLEGTLRIYAETVSTGRDTVTWGHPRRPPEPPTLVLLQYENQTKLLGKWSGRGLPGRPSFSDITGKAGLPRHRIRPPKGWRWDGPWAVEPQRRLLLDTEANLGEVLEEVYENESRQPGGDWGPAAMANTDAVGAAVPPKEEVACPQGWHVTDGWRVDVAGAVDEAGWEYGASAAPGSPPLAWHPAEKTYHTHRRRRWLRTRRREPGAQGQEQDVATFLQLGAEAAVPEGEQPAAGTRSQGRPQQPMPLILCTFQRPSYFQLRCYLFQALELVPHGTKATADPVTHVSFVHVSQSTRVLARTLDPRWDQALLFHRVLLYGDPRGVRDEPPAVVVEVFDQEGEGAGSFLGRCVCTPHVWLDLGRRQPPRLRRYPLEGPGGPAGELLAAFELLHEAEEGALAQLSTPPWRDGTFSVPLGIRPLLRLVALEVLAWGLRGLRGRSPLPVRAPCLEVQCGGQVLRTPPIADLAANPNFPINAFLLPLVRVRGRGAAHPWVLPAAPGVTARFGPSTCRRRRSTCPPSGCGCWTRRGSGTGPRWGRRACGAWGASAASPTVGGGCLDPVPPQRALALV</sequence>
<dbReference type="InterPro" id="IPR012968">
    <property type="entry name" value="FerIin_dom"/>
</dbReference>
<evidence type="ECO:0000256" key="6">
    <source>
        <dbReference type="SAM" id="MobiDB-lite"/>
    </source>
</evidence>
<keyword evidence="9" id="KW-1185">Reference proteome</keyword>
<dbReference type="PANTHER" id="PTHR12546:SF34">
    <property type="entry name" value="FER-1-LIKE PROTEIN 5"/>
    <property type="match status" value="1"/>
</dbReference>
<dbReference type="InterPro" id="IPR037721">
    <property type="entry name" value="Ferlin"/>
</dbReference>
<dbReference type="Gene3D" id="2.60.40.150">
    <property type="entry name" value="C2 domain"/>
    <property type="match status" value="4"/>
</dbReference>
<evidence type="ECO:0000313" key="8">
    <source>
        <dbReference type="Ensembl" id="ENSACDP00005025299.1"/>
    </source>
</evidence>
<dbReference type="GO" id="GO:0016020">
    <property type="term" value="C:membrane"/>
    <property type="evidence" value="ECO:0007669"/>
    <property type="project" value="UniProtKB-SubCell"/>
</dbReference>
<dbReference type="CDD" id="cd04017">
    <property type="entry name" value="C2D_Ferlin"/>
    <property type="match status" value="1"/>
</dbReference>
<feature type="domain" description="C2" evidence="7">
    <location>
        <begin position="198"/>
        <end position="315"/>
    </location>
</feature>
<dbReference type="Pfam" id="PF08151">
    <property type="entry name" value="FerI"/>
    <property type="match status" value="1"/>
</dbReference>
<proteinExistence type="predicted"/>
<feature type="domain" description="C2" evidence="7">
    <location>
        <begin position="354"/>
        <end position="484"/>
    </location>
</feature>
<dbReference type="GO" id="GO:0007009">
    <property type="term" value="P:plasma membrane organization"/>
    <property type="evidence" value="ECO:0007669"/>
    <property type="project" value="TreeGrafter"/>
</dbReference>
<protein>
    <recommendedName>
        <fullName evidence="7">C2 domain-containing protein</fullName>
    </recommendedName>
</protein>
<evidence type="ECO:0000256" key="5">
    <source>
        <dbReference type="ARBA" id="ARBA00023136"/>
    </source>
</evidence>
<dbReference type="PANTHER" id="PTHR12546">
    <property type="entry name" value="FER-1-LIKE"/>
    <property type="match status" value="1"/>
</dbReference>
<dbReference type="InterPro" id="IPR006614">
    <property type="entry name" value="Peroxin/Ferlin"/>
</dbReference>
<evidence type="ECO:0000256" key="2">
    <source>
        <dbReference type="ARBA" id="ARBA00022692"/>
    </source>
</evidence>
<feature type="domain" description="C2" evidence="7">
    <location>
        <begin position="1016"/>
        <end position="1142"/>
    </location>
</feature>
<name>A0A8B9EPX6_ANSCY</name>
<dbReference type="Proteomes" id="UP000694521">
    <property type="component" value="Unplaced"/>
</dbReference>
<evidence type="ECO:0000256" key="1">
    <source>
        <dbReference type="ARBA" id="ARBA00004167"/>
    </source>
</evidence>
<evidence type="ECO:0000256" key="4">
    <source>
        <dbReference type="ARBA" id="ARBA00022989"/>
    </source>
</evidence>
<dbReference type="SMART" id="SM00694">
    <property type="entry name" value="DysFC"/>
    <property type="match status" value="1"/>
</dbReference>
<dbReference type="Pfam" id="PF00168">
    <property type="entry name" value="C2"/>
    <property type="match status" value="4"/>
</dbReference>
<dbReference type="InterPro" id="IPR037723">
    <property type="entry name" value="C2D_Ferlin"/>
</dbReference>
<comment type="subcellular location">
    <subcellularLocation>
        <location evidence="1">Membrane</location>
        <topology evidence="1">Single-pass membrane protein</topology>
    </subcellularLocation>
</comment>
<evidence type="ECO:0000256" key="3">
    <source>
        <dbReference type="ARBA" id="ARBA00022737"/>
    </source>
</evidence>
<dbReference type="Ensembl" id="ENSACDT00005030175.1">
    <property type="protein sequence ID" value="ENSACDP00005025299.1"/>
    <property type="gene ID" value="ENSACDG00005018302.1"/>
</dbReference>
<reference evidence="8" key="1">
    <citation type="submission" date="2025-08" db="UniProtKB">
        <authorList>
            <consortium name="Ensembl"/>
        </authorList>
    </citation>
    <scope>IDENTIFICATION</scope>
</reference>
<dbReference type="SUPFAM" id="SSF49562">
    <property type="entry name" value="C2 domain (Calcium/lipid-binding domain, CaLB)"/>
    <property type="match status" value="4"/>
</dbReference>
<feature type="domain" description="C2" evidence="7">
    <location>
        <begin position="1"/>
        <end position="136"/>
    </location>
</feature>
<keyword evidence="3" id="KW-0677">Repeat</keyword>
<dbReference type="SMART" id="SM00239">
    <property type="entry name" value="C2"/>
    <property type="match status" value="4"/>
</dbReference>
<keyword evidence="2" id="KW-0812">Transmembrane</keyword>